<evidence type="ECO:0000313" key="1">
    <source>
        <dbReference type="EMBL" id="VDP39920.1"/>
    </source>
</evidence>
<evidence type="ECO:0000313" key="2">
    <source>
        <dbReference type="Proteomes" id="UP000279833"/>
    </source>
</evidence>
<gene>
    <name evidence="1" type="ORF">SCUD_LOCUS10443</name>
</gene>
<proteinExistence type="predicted"/>
<reference evidence="3" key="1">
    <citation type="submission" date="2016-06" db="UniProtKB">
        <authorList>
            <consortium name="WormBaseParasite"/>
        </authorList>
    </citation>
    <scope>IDENTIFICATION</scope>
</reference>
<dbReference type="WBParaSite" id="SCUD_0001044301-mRNA-1">
    <property type="protein sequence ID" value="SCUD_0001044301-mRNA-1"/>
    <property type="gene ID" value="SCUD_0001044301"/>
</dbReference>
<dbReference type="Proteomes" id="UP000279833">
    <property type="component" value="Unassembled WGS sequence"/>
</dbReference>
<name>A0A183K618_9TREM</name>
<sequence length="72" mass="8123">MLLYSGDEEGNAPHTHRVAQMLSKEARNALIGWESHGCRIIKAPFKTKKGRITMNVIQCCSLTNDSKDDYKD</sequence>
<reference evidence="1 2" key="2">
    <citation type="submission" date="2018-11" db="EMBL/GenBank/DDBJ databases">
        <authorList>
            <consortium name="Pathogen Informatics"/>
        </authorList>
    </citation>
    <scope>NUCLEOTIDE SEQUENCE [LARGE SCALE GENOMIC DNA]</scope>
    <source>
        <strain evidence="1">Dakar</strain>
        <strain evidence="2">Dakar, Senegal</strain>
    </source>
</reference>
<dbReference type="AlphaFoldDB" id="A0A183K618"/>
<accession>A0A183K618</accession>
<protein>
    <submittedName>
        <fullName evidence="3">Peptidase M12A domain-containing protein</fullName>
    </submittedName>
</protein>
<organism evidence="3">
    <name type="scientific">Schistosoma curassoni</name>
    <dbReference type="NCBI Taxonomy" id="6186"/>
    <lineage>
        <taxon>Eukaryota</taxon>
        <taxon>Metazoa</taxon>
        <taxon>Spiralia</taxon>
        <taxon>Lophotrochozoa</taxon>
        <taxon>Platyhelminthes</taxon>
        <taxon>Trematoda</taxon>
        <taxon>Digenea</taxon>
        <taxon>Strigeidida</taxon>
        <taxon>Schistosomatoidea</taxon>
        <taxon>Schistosomatidae</taxon>
        <taxon>Schistosoma</taxon>
    </lineage>
</organism>
<evidence type="ECO:0000313" key="3">
    <source>
        <dbReference type="WBParaSite" id="SCUD_0001044301-mRNA-1"/>
    </source>
</evidence>
<keyword evidence="2" id="KW-1185">Reference proteome</keyword>
<dbReference type="EMBL" id="UZAK01033786">
    <property type="protein sequence ID" value="VDP39920.1"/>
    <property type="molecule type" value="Genomic_DNA"/>
</dbReference>